<feature type="compositionally biased region" description="Polar residues" evidence="1">
    <location>
        <begin position="208"/>
        <end position="219"/>
    </location>
</feature>
<reference evidence="2 3" key="1">
    <citation type="submission" date="2018-08" db="EMBL/GenBank/DDBJ databases">
        <authorList>
            <person name="Laetsch R D."/>
            <person name="Stevens L."/>
            <person name="Kumar S."/>
            <person name="Blaxter L. M."/>
        </authorList>
    </citation>
    <scope>NUCLEOTIDE SEQUENCE [LARGE SCALE GENOMIC DNA]</scope>
</reference>
<dbReference type="EMBL" id="UPTC01002394">
    <property type="protein sequence ID" value="VBB33418.1"/>
    <property type="molecule type" value="Genomic_DNA"/>
</dbReference>
<name>A0A498STG1_ACAVI</name>
<feature type="region of interest" description="Disordered" evidence="1">
    <location>
        <begin position="250"/>
        <end position="269"/>
    </location>
</feature>
<dbReference type="AlphaFoldDB" id="A0A498STG1"/>
<sequence>MDAKESFIYVRFSKSSEEDSAYAGFGSSSPNSSAESSSMSLNSTSSKNSSCSGTTNHPKNRALSALTFQHNTTANHRFIGGTIQPPSSPHESKPILAVKGISAPKVTHLTSPSNKCTSPTATIPQNSPTSDESSSSQRLSSGPDSGQQSEVTATVPTSNASVVKNATSTLTTTTTTTTKTTKSIVPSQSPTIGVVSPMMSHRVIKLPQASNNIADGGNQSDTSTTSGSRDSDNASVIYNPIDEINNSTTKTIVSDKKPPPVPPVRTNSRLETTFDSNCDVTTSEITTISKSNISTFPGSDLEGIRPMEPIIPLVPPPYNVIIRNGKTFRQNAHSSDARNGSLRDSSTSDDSLDSISTTIRCAAPHRPSGYLSEGESLFTANSTIPELSMADVSNGYMSEGGITVYARKMQARFKEGLEAVRQRNHDFND</sequence>
<gene>
    <name evidence="2" type="ORF">NAV_LOCUS8209</name>
</gene>
<feature type="compositionally biased region" description="Polar residues" evidence="1">
    <location>
        <begin position="146"/>
        <end position="166"/>
    </location>
</feature>
<feature type="region of interest" description="Disordered" evidence="1">
    <location>
        <begin position="15"/>
        <end position="58"/>
    </location>
</feature>
<feature type="region of interest" description="Disordered" evidence="1">
    <location>
        <begin position="106"/>
        <end position="193"/>
    </location>
</feature>
<evidence type="ECO:0000313" key="3">
    <source>
        <dbReference type="Proteomes" id="UP000276991"/>
    </source>
</evidence>
<feature type="compositionally biased region" description="Low complexity" evidence="1">
    <location>
        <begin position="167"/>
        <end position="183"/>
    </location>
</feature>
<dbReference type="STRING" id="6277.A0A498STG1"/>
<proteinExistence type="predicted"/>
<accession>A0A498STG1</accession>
<feature type="region of interest" description="Disordered" evidence="1">
    <location>
        <begin position="208"/>
        <end position="234"/>
    </location>
</feature>
<keyword evidence="3" id="KW-1185">Reference proteome</keyword>
<feature type="compositionally biased region" description="Low complexity" evidence="1">
    <location>
        <begin position="342"/>
        <end position="353"/>
    </location>
</feature>
<feature type="non-terminal residue" evidence="2">
    <location>
        <position position="1"/>
    </location>
</feature>
<feature type="compositionally biased region" description="Low complexity" evidence="1">
    <location>
        <begin position="130"/>
        <end position="145"/>
    </location>
</feature>
<feature type="compositionally biased region" description="Low complexity" evidence="1">
    <location>
        <begin position="27"/>
        <end position="52"/>
    </location>
</feature>
<feature type="non-terminal residue" evidence="2">
    <location>
        <position position="429"/>
    </location>
</feature>
<feature type="region of interest" description="Disordered" evidence="1">
    <location>
        <begin position="331"/>
        <end position="353"/>
    </location>
</feature>
<evidence type="ECO:0000313" key="2">
    <source>
        <dbReference type="EMBL" id="VBB33418.1"/>
    </source>
</evidence>
<organism evidence="2 3">
    <name type="scientific">Acanthocheilonema viteae</name>
    <name type="common">Filarial nematode worm</name>
    <name type="synonym">Dipetalonema viteae</name>
    <dbReference type="NCBI Taxonomy" id="6277"/>
    <lineage>
        <taxon>Eukaryota</taxon>
        <taxon>Metazoa</taxon>
        <taxon>Ecdysozoa</taxon>
        <taxon>Nematoda</taxon>
        <taxon>Chromadorea</taxon>
        <taxon>Rhabditida</taxon>
        <taxon>Spirurina</taxon>
        <taxon>Spiruromorpha</taxon>
        <taxon>Filarioidea</taxon>
        <taxon>Onchocercidae</taxon>
        <taxon>Acanthocheilonema</taxon>
    </lineage>
</organism>
<evidence type="ECO:0000256" key="1">
    <source>
        <dbReference type="SAM" id="MobiDB-lite"/>
    </source>
</evidence>
<dbReference type="OrthoDB" id="2161974at2759"/>
<dbReference type="Proteomes" id="UP000276991">
    <property type="component" value="Unassembled WGS sequence"/>
</dbReference>
<protein>
    <submittedName>
        <fullName evidence="2">Uncharacterized protein</fullName>
    </submittedName>
</protein>
<feature type="compositionally biased region" description="Polar residues" evidence="1">
    <location>
        <begin position="108"/>
        <end position="129"/>
    </location>
</feature>